<dbReference type="PANTHER" id="PTHR45626">
    <property type="entry name" value="TRANSCRIPTION TERMINATION FACTOR 2-RELATED"/>
    <property type="match status" value="1"/>
</dbReference>
<keyword evidence="4 9" id="KW-0863">Zinc-finger</keyword>
<evidence type="ECO:0000256" key="8">
    <source>
        <dbReference type="ARBA" id="ARBA00022840"/>
    </source>
</evidence>
<dbReference type="CDD" id="cd18008">
    <property type="entry name" value="DEXDc_SHPRH-like"/>
    <property type="match status" value="1"/>
</dbReference>
<dbReference type="GO" id="GO:0008270">
    <property type="term" value="F:zinc ion binding"/>
    <property type="evidence" value="ECO:0007669"/>
    <property type="project" value="UniProtKB-KW"/>
</dbReference>
<dbReference type="GO" id="GO:0004386">
    <property type="term" value="F:helicase activity"/>
    <property type="evidence" value="ECO:0007669"/>
    <property type="project" value="UniProtKB-KW"/>
</dbReference>
<feature type="compositionally biased region" description="Low complexity" evidence="10">
    <location>
        <begin position="380"/>
        <end position="390"/>
    </location>
</feature>
<dbReference type="Gene3D" id="3.40.50.300">
    <property type="entry name" value="P-loop containing nucleotide triphosphate hydrolases"/>
    <property type="match status" value="1"/>
</dbReference>
<feature type="region of interest" description="Disordered" evidence="10">
    <location>
        <begin position="269"/>
        <end position="394"/>
    </location>
</feature>
<feature type="compositionally biased region" description="Low complexity" evidence="10">
    <location>
        <begin position="286"/>
        <end position="344"/>
    </location>
</feature>
<evidence type="ECO:0000313" key="15">
    <source>
        <dbReference type="Proteomes" id="UP000807716"/>
    </source>
</evidence>
<evidence type="ECO:0000256" key="5">
    <source>
        <dbReference type="ARBA" id="ARBA00022801"/>
    </source>
</evidence>
<evidence type="ECO:0000256" key="3">
    <source>
        <dbReference type="ARBA" id="ARBA00022741"/>
    </source>
</evidence>
<dbReference type="GO" id="GO:0005524">
    <property type="term" value="F:ATP binding"/>
    <property type="evidence" value="ECO:0007669"/>
    <property type="project" value="UniProtKB-KW"/>
</dbReference>
<dbReference type="OrthoDB" id="448448at2759"/>
<dbReference type="InterPro" id="IPR000330">
    <property type="entry name" value="SNF2_N"/>
</dbReference>
<feature type="compositionally biased region" description="Low complexity" evidence="10">
    <location>
        <begin position="120"/>
        <end position="132"/>
    </location>
</feature>
<protein>
    <submittedName>
        <fullName evidence="14">Uncharacterized protein</fullName>
    </submittedName>
</protein>
<dbReference type="PROSITE" id="PS00518">
    <property type="entry name" value="ZF_RING_1"/>
    <property type="match status" value="1"/>
</dbReference>
<dbReference type="InterPro" id="IPR050628">
    <property type="entry name" value="SNF2_RAD54_helicase_TF"/>
</dbReference>
<dbReference type="CDD" id="cd18793">
    <property type="entry name" value="SF2_C_SNF"/>
    <property type="match status" value="1"/>
</dbReference>
<dbReference type="InterPro" id="IPR049730">
    <property type="entry name" value="SNF2/RAD54-like_C"/>
</dbReference>
<dbReference type="Gene3D" id="3.40.50.10810">
    <property type="entry name" value="Tandem AAA-ATPase domain"/>
    <property type="match status" value="1"/>
</dbReference>
<dbReference type="CDD" id="cd16449">
    <property type="entry name" value="RING-HC"/>
    <property type="match status" value="1"/>
</dbReference>
<feature type="region of interest" description="Disordered" evidence="10">
    <location>
        <begin position="47"/>
        <end position="161"/>
    </location>
</feature>
<comment type="caution">
    <text evidence="14">The sequence shown here is derived from an EMBL/GenBank/DDBJ whole genome shotgun (WGS) entry which is preliminary data.</text>
</comment>
<feature type="region of interest" description="Disordered" evidence="10">
    <location>
        <begin position="1025"/>
        <end position="1065"/>
    </location>
</feature>
<reference evidence="14" key="1">
    <citation type="journal article" date="2020" name="Fungal Divers.">
        <title>Resolving the Mortierellaceae phylogeny through synthesis of multi-gene phylogenetics and phylogenomics.</title>
        <authorList>
            <person name="Vandepol N."/>
            <person name="Liber J."/>
            <person name="Desiro A."/>
            <person name="Na H."/>
            <person name="Kennedy M."/>
            <person name="Barry K."/>
            <person name="Grigoriev I.V."/>
            <person name="Miller A.N."/>
            <person name="O'Donnell K."/>
            <person name="Stajich J.E."/>
            <person name="Bonito G."/>
        </authorList>
    </citation>
    <scope>NUCLEOTIDE SEQUENCE</scope>
    <source>
        <strain evidence="14">BC1065</strain>
    </source>
</reference>
<feature type="compositionally biased region" description="Acidic residues" evidence="10">
    <location>
        <begin position="51"/>
        <end position="63"/>
    </location>
</feature>
<evidence type="ECO:0000313" key="14">
    <source>
        <dbReference type="EMBL" id="KAG0264464.1"/>
    </source>
</evidence>
<dbReference type="SUPFAM" id="SSF52540">
    <property type="entry name" value="P-loop containing nucleoside triphosphate hydrolases"/>
    <property type="match status" value="2"/>
</dbReference>
<dbReference type="InterPro" id="IPR038718">
    <property type="entry name" value="SNF2-like_sf"/>
</dbReference>
<comment type="similarity">
    <text evidence="1">Belongs to the SNF2/RAD54 helicase family.</text>
</comment>
<feature type="region of interest" description="Disordered" evidence="10">
    <location>
        <begin position="201"/>
        <end position="246"/>
    </location>
</feature>
<dbReference type="GO" id="GO:0000724">
    <property type="term" value="P:double-strand break repair via homologous recombination"/>
    <property type="evidence" value="ECO:0007669"/>
    <property type="project" value="TreeGrafter"/>
</dbReference>
<keyword evidence="15" id="KW-1185">Reference proteome</keyword>
<dbReference type="InterPro" id="IPR001650">
    <property type="entry name" value="Helicase_C-like"/>
</dbReference>
<dbReference type="SMART" id="SM00184">
    <property type="entry name" value="RING"/>
    <property type="match status" value="1"/>
</dbReference>
<evidence type="ECO:0000256" key="9">
    <source>
        <dbReference type="PROSITE-ProRule" id="PRU00175"/>
    </source>
</evidence>
<dbReference type="InterPro" id="IPR013083">
    <property type="entry name" value="Znf_RING/FYVE/PHD"/>
</dbReference>
<organism evidence="14 15">
    <name type="scientific">Actinomortierella ambigua</name>
    <dbReference type="NCBI Taxonomy" id="1343610"/>
    <lineage>
        <taxon>Eukaryota</taxon>
        <taxon>Fungi</taxon>
        <taxon>Fungi incertae sedis</taxon>
        <taxon>Mucoromycota</taxon>
        <taxon>Mortierellomycotina</taxon>
        <taxon>Mortierellomycetes</taxon>
        <taxon>Mortierellales</taxon>
        <taxon>Mortierellaceae</taxon>
        <taxon>Actinomortierella</taxon>
    </lineage>
</organism>
<dbReference type="PROSITE" id="PS51192">
    <property type="entry name" value="HELICASE_ATP_BIND_1"/>
    <property type="match status" value="1"/>
</dbReference>
<dbReference type="InterPro" id="IPR014001">
    <property type="entry name" value="Helicase_ATP-bd"/>
</dbReference>
<feature type="compositionally biased region" description="Basic and acidic residues" evidence="10">
    <location>
        <begin position="236"/>
        <end position="246"/>
    </location>
</feature>
<dbReference type="GO" id="GO:0016787">
    <property type="term" value="F:hydrolase activity"/>
    <property type="evidence" value="ECO:0007669"/>
    <property type="project" value="UniProtKB-KW"/>
</dbReference>
<feature type="compositionally biased region" description="Polar residues" evidence="10">
    <location>
        <begin position="347"/>
        <end position="362"/>
    </location>
</feature>
<dbReference type="Pfam" id="PF00176">
    <property type="entry name" value="SNF2-rel_dom"/>
    <property type="match status" value="1"/>
</dbReference>
<keyword evidence="5" id="KW-0378">Hydrolase</keyword>
<dbReference type="InterPro" id="IPR027370">
    <property type="entry name" value="Znf-RING_euk"/>
</dbReference>
<keyword evidence="8" id="KW-0067">ATP-binding</keyword>
<dbReference type="SMART" id="SM00487">
    <property type="entry name" value="DEXDc"/>
    <property type="match status" value="1"/>
</dbReference>
<dbReference type="Gene3D" id="3.30.40.10">
    <property type="entry name" value="Zinc/RING finger domain, C3HC4 (zinc finger)"/>
    <property type="match status" value="1"/>
</dbReference>
<evidence type="ECO:0000256" key="1">
    <source>
        <dbReference type="ARBA" id="ARBA00007025"/>
    </source>
</evidence>
<dbReference type="GO" id="GO:0005634">
    <property type="term" value="C:nucleus"/>
    <property type="evidence" value="ECO:0007669"/>
    <property type="project" value="TreeGrafter"/>
</dbReference>
<keyword evidence="3" id="KW-0547">Nucleotide-binding</keyword>
<sequence length="1247" mass="138060">MDPSQLEALRARLTVCKEQYQSPSSLNTRSRKAALRKEIESIERQLADALGLEDQDSDDDGASEDNALVSANSDTPPSRARSPPLDYSGPLLGSKRPRLETATAIKPDPETSASSTHYTSSVAGGSGALSASTRHGGPSHSQPNQVASPGRESIRTALLDAGEGLDDIEELLQAQQNLERELAEKRRQREEEDERFARMLQEEEYQAVSSASSAGPARPTKHSSNANIVHQPVMSKADKDRQERADHEMAKLFAESGVQSFNLSTLRPGQALASASRNPPWPHMMSSSSSSLSSSSSSSLSSSSSSAPATSSSPFLSSSSSTQRSAVASSRPAQQPRPTAPAAPVFGNTSLNTSGPFITTPNPNAPVFTIFGGQSHRTQSSTPTATPSATMPNPYANYPPSIAKRLAEAEKLKKDEADLRVFLNALDRAHKAAEEKRKKAKPGISQKLDVVGSSSHYSNSSYMGSKHPIVHVPSDSDEDNFSDLDNYWNDYGSSTYGWHQFSDDEHYNSDDDIYGHMGYGYGYSSSSSSSRYYSSAYQTVKQYTEADVQKELQDLLSNIKEMEEIPPEDRLGTPEDMARNMVLLEHQKIGLTWLQKMEDGNNKGGILADDMGLGKTVQSIALIVSRRGQPPATLQVWDDKMVYHAPPPPSALIKSKATLIVAPTALVYQWENEIISKTTPGLLKVHVHYLGLKKRISDLQELARCDVIITSYGSLSGEMGFFDITGRRANKPIGDLFKLHFHRIILDEAHTIKNKATKAAIACTALQATYRWCLTGTPFQNKISELFSLIQFLRIRPYDEYVKFAHDIVNPIQRLKTDHASEAQRVSAMHRLQALMKAICLRRSKKDQVDGKPILSLPPRIVTMTNVTFSPDEAAFYNALESRTVDRFNSYVKAGTVMKNYTNVLVLLLRLRQACCHPHLIKDFLKAEEAEAGRGGDSKARLEKLLDKLSETIINRLLRDVDLDAPECPICMDVGEHTVLLNKCGHIYCKACIAAHLERHEPEDRKCPECRGLTKLEDTIPVKEFVDRYRPAPPPPPEADPKGKGKAVAQDEGADSSLPEIPEVPDDWMSSAKVDKMVEIVEQVIAKREKVIVFSQFTTLLSLIERPLADRNIRYMRYDGTISADTRNRLIQDFMNPDKNYSVILISLKCGSLGLNLVAANHVIMMDPWWNPAIENQAIDRAHRIGQTRDVHVYRLAVPNSVEDRIYRLQEDKQALIDGALGESDTIPKLARLNLQDLIYLFRGTRN</sequence>
<dbReference type="Pfam" id="PF00271">
    <property type="entry name" value="Helicase_C"/>
    <property type="match status" value="1"/>
</dbReference>
<accession>A0A9P6U930</accession>
<evidence type="ECO:0000259" key="12">
    <source>
        <dbReference type="PROSITE" id="PS51192"/>
    </source>
</evidence>
<keyword evidence="7" id="KW-0862">Zinc</keyword>
<evidence type="ECO:0000259" key="13">
    <source>
        <dbReference type="PROSITE" id="PS51194"/>
    </source>
</evidence>
<dbReference type="SMART" id="SM00490">
    <property type="entry name" value="HELICc"/>
    <property type="match status" value="1"/>
</dbReference>
<dbReference type="PANTHER" id="PTHR45626:SF16">
    <property type="entry name" value="ATP-DEPENDENT HELICASE ULS1"/>
    <property type="match status" value="1"/>
</dbReference>
<dbReference type="InterPro" id="IPR001841">
    <property type="entry name" value="Znf_RING"/>
</dbReference>
<evidence type="ECO:0000256" key="4">
    <source>
        <dbReference type="ARBA" id="ARBA00022771"/>
    </source>
</evidence>
<evidence type="ECO:0000256" key="6">
    <source>
        <dbReference type="ARBA" id="ARBA00022806"/>
    </source>
</evidence>
<evidence type="ECO:0000256" key="2">
    <source>
        <dbReference type="ARBA" id="ARBA00022723"/>
    </source>
</evidence>
<feature type="domain" description="Helicase ATP-binding" evidence="12">
    <location>
        <begin position="596"/>
        <end position="796"/>
    </location>
</feature>
<dbReference type="GO" id="GO:0008094">
    <property type="term" value="F:ATP-dependent activity, acting on DNA"/>
    <property type="evidence" value="ECO:0007669"/>
    <property type="project" value="TreeGrafter"/>
</dbReference>
<dbReference type="AlphaFoldDB" id="A0A9P6U930"/>
<dbReference type="SUPFAM" id="SSF57850">
    <property type="entry name" value="RING/U-box"/>
    <property type="match status" value="1"/>
</dbReference>
<dbReference type="InterPro" id="IPR017907">
    <property type="entry name" value="Znf_RING_CS"/>
</dbReference>
<keyword evidence="6" id="KW-0347">Helicase</keyword>
<proteinExistence type="inferred from homology"/>
<dbReference type="InterPro" id="IPR027417">
    <property type="entry name" value="P-loop_NTPase"/>
</dbReference>
<dbReference type="GO" id="GO:0005737">
    <property type="term" value="C:cytoplasm"/>
    <property type="evidence" value="ECO:0007669"/>
    <property type="project" value="TreeGrafter"/>
</dbReference>
<dbReference type="PROSITE" id="PS50089">
    <property type="entry name" value="ZF_RING_2"/>
    <property type="match status" value="1"/>
</dbReference>
<feature type="domain" description="RING-type" evidence="11">
    <location>
        <begin position="968"/>
        <end position="1011"/>
    </location>
</feature>
<keyword evidence="2" id="KW-0479">Metal-binding</keyword>
<dbReference type="EMBL" id="JAAAJB010000139">
    <property type="protein sequence ID" value="KAG0264464.1"/>
    <property type="molecule type" value="Genomic_DNA"/>
</dbReference>
<dbReference type="Proteomes" id="UP000807716">
    <property type="component" value="Unassembled WGS sequence"/>
</dbReference>
<name>A0A9P6U930_9FUNG</name>
<evidence type="ECO:0000259" key="11">
    <source>
        <dbReference type="PROSITE" id="PS50089"/>
    </source>
</evidence>
<feature type="domain" description="Helicase C-terminal" evidence="13">
    <location>
        <begin position="1073"/>
        <end position="1234"/>
    </location>
</feature>
<dbReference type="Pfam" id="PF13445">
    <property type="entry name" value="zf-RING_UBOX"/>
    <property type="match status" value="1"/>
</dbReference>
<gene>
    <name evidence="14" type="ORF">DFQ27_001201</name>
</gene>
<dbReference type="PROSITE" id="PS51194">
    <property type="entry name" value="HELICASE_CTER"/>
    <property type="match status" value="1"/>
</dbReference>
<evidence type="ECO:0000256" key="7">
    <source>
        <dbReference type="ARBA" id="ARBA00022833"/>
    </source>
</evidence>
<evidence type="ECO:0000256" key="10">
    <source>
        <dbReference type="SAM" id="MobiDB-lite"/>
    </source>
</evidence>